<keyword evidence="2" id="KW-0645">Protease</keyword>
<accession>A0A8H6XER2</accession>
<dbReference type="GO" id="GO:0004252">
    <property type="term" value="F:serine-type endopeptidase activity"/>
    <property type="evidence" value="ECO:0007669"/>
    <property type="project" value="InterPro"/>
</dbReference>
<keyword evidence="3" id="KW-0378">Hydrolase</keyword>
<sequence>MGSGYFHQINVAVDTLVTSGIPVVVAAGNHYQVVGSRSPQSSSFGLVVGNTDRDDRINRYFSTKEKKFLGSNYGPRVNIFAPGTQIVSAGIDNDQVFWESTSTQVLSAEASYLWPTIPAKWLDDAHKHMVSLSDREPGNMSQNWILERWERPKTDPGPTSPTDAFIIPFIGRGDKVTFERLAVGNEIRIHVAEDHGPNKPSSPRGTLSVTPTDDLTVVPAPDGQPDLHHDSTTFKVTTFDTKTGIIRLTYGDKKKFPFKFHLRLAQSDPSEYYMVGRQDLARIDKTGFVTLGGNGDLAIFHLTSETFSRPVVRHMDENSFASLAVDQAINIHVFEDGGPNKGYMARGMLVLTNTSPPNFITVHTTDVPPASANFKVKSFDSITGFVRLVYDNDDKSFPFEFCLRSVPYDPTKYHIVTADRALALINTDGTVNFVNLMSGDNPVIFSFVFQRSDGLQLATDIPNGNYKIQIRDSALRLRADVSGPLKISQDQGASDKGVNGQLIRGTYANAYIQPTGFGVSPSVGTNTKAVRIVTSPHAPGYYFIAITLDGPVAVLHCPTWSGGGPVPLTEPQLLDPSHINQQWQFIPA</sequence>
<dbReference type="InterPro" id="IPR050131">
    <property type="entry name" value="Peptidase_S8_subtilisin-like"/>
</dbReference>
<evidence type="ECO:0000256" key="4">
    <source>
        <dbReference type="ARBA" id="ARBA00022825"/>
    </source>
</evidence>
<gene>
    <name evidence="6" type="ORF">MVEN_01984400</name>
</gene>
<dbReference type="SUPFAM" id="SSF52743">
    <property type="entry name" value="Subtilisin-like"/>
    <property type="match status" value="1"/>
</dbReference>
<reference evidence="6" key="1">
    <citation type="submission" date="2020-05" db="EMBL/GenBank/DDBJ databases">
        <title>Mycena genomes resolve the evolution of fungal bioluminescence.</title>
        <authorList>
            <person name="Tsai I.J."/>
        </authorList>
    </citation>
    <scope>NUCLEOTIDE SEQUENCE</scope>
    <source>
        <strain evidence="6">CCC161011</strain>
    </source>
</reference>
<dbReference type="OrthoDB" id="19448at2759"/>
<dbReference type="PANTHER" id="PTHR43806:SF11">
    <property type="entry name" value="CEREVISIN-RELATED"/>
    <property type="match status" value="1"/>
</dbReference>
<evidence type="ECO:0000313" key="6">
    <source>
        <dbReference type="EMBL" id="KAF7339080.1"/>
    </source>
</evidence>
<organism evidence="6 7">
    <name type="scientific">Mycena venus</name>
    <dbReference type="NCBI Taxonomy" id="2733690"/>
    <lineage>
        <taxon>Eukaryota</taxon>
        <taxon>Fungi</taxon>
        <taxon>Dikarya</taxon>
        <taxon>Basidiomycota</taxon>
        <taxon>Agaricomycotina</taxon>
        <taxon>Agaricomycetes</taxon>
        <taxon>Agaricomycetidae</taxon>
        <taxon>Agaricales</taxon>
        <taxon>Marasmiineae</taxon>
        <taxon>Mycenaceae</taxon>
        <taxon>Mycena</taxon>
    </lineage>
</organism>
<dbReference type="AlphaFoldDB" id="A0A8H6XER2"/>
<feature type="region of interest" description="Disordered" evidence="5">
    <location>
        <begin position="192"/>
        <end position="229"/>
    </location>
</feature>
<evidence type="ECO:0000256" key="2">
    <source>
        <dbReference type="ARBA" id="ARBA00022670"/>
    </source>
</evidence>
<dbReference type="Gene3D" id="3.40.50.200">
    <property type="entry name" value="Peptidase S8/S53 domain"/>
    <property type="match status" value="1"/>
</dbReference>
<evidence type="ECO:0000256" key="3">
    <source>
        <dbReference type="ARBA" id="ARBA00022801"/>
    </source>
</evidence>
<keyword evidence="4" id="KW-0720">Serine protease</keyword>
<dbReference type="EMBL" id="JACAZI010000020">
    <property type="protein sequence ID" value="KAF7339080.1"/>
    <property type="molecule type" value="Genomic_DNA"/>
</dbReference>
<name>A0A8H6XER2_9AGAR</name>
<evidence type="ECO:0000256" key="1">
    <source>
        <dbReference type="ARBA" id="ARBA00011073"/>
    </source>
</evidence>
<dbReference type="GO" id="GO:0005615">
    <property type="term" value="C:extracellular space"/>
    <property type="evidence" value="ECO:0007669"/>
    <property type="project" value="TreeGrafter"/>
</dbReference>
<keyword evidence="7" id="KW-1185">Reference proteome</keyword>
<dbReference type="Proteomes" id="UP000620124">
    <property type="component" value="Unassembled WGS sequence"/>
</dbReference>
<evidence type="ECO:0000313" key="7">
    <source>
        <dbReference type="Proteomes" id="UP000620124"/>
    </source>
</evidence>
<proteinExistence type="inferred from homology"/>
<comment type="similarity">
    <text evidence="1">Belongs to the peptidase S8 family.</text>
</comment>
<comment type="caution">
    <text evidence="6">The sequence shown here is derived from an EMBL/GenBank/DDBJ whole genome shotgun (WGS) entry which is preliminary data.</text>
</comment>
<dbReference type="PANTHER" id="PTHR43806">
    <property type="entry name" value="PEPTIDASE S8"/>
    <property type="match status" value="1"/>
</dbReference>
<dbReference type="InterPro" id="IPR036852">
    <property type="entry name" value="Peptidase_S8/S53_dom_sf"/>
</dbReference>
<protein>
    <submittedName>
        <fullName evidence="6">Subtilase</fullName>
    </submittedName>
</protein>
<evidence type="ECO:0000256" key="5">
    <source>
        <dbReference type="SAM" id="MobiDB-lite"/>
    </source>
</evidence>
<dbReference type="GO" id="GO:0006508">
    <property type="term" value="P:proteolysis"/>
    <property type="evidence" value="ECO:0007669"/>
    <property type="project" value="UniProtKB-KW"/>
</dbReference>
<feature type="compositionally biased region" description="Polar residues" evidence="5">
    <location>
        <begin position="199"/>
        <end position="213"/>
    </location>
</feature>